<evidence type="ECO:0000313" key="4">
    <source>
        <dbReference type="EMBL" id="CAB4798005.1"/>
    </source>
</evidence>
<proteinExistence type="predicted"/>
<reference evidence="4" key="1">
    <citation type="submission" date="2020-05" db="EMBL/GenBank/DDBJ databases">
        <authorList>
            <person name="Chiriac C."/>
            <person name="Salcher M."/>
            <person name="Ghai R."/>
            <person name="Kavagutti S V."/>
        </authorList>
    </citation>
    <scope>NUCLEOTIDE SEQUENCE</scope>
</reference>
<feature type="domain" description="TadE-like" evidence="2">
    <location>
        <begin position="21"/>
        <end position="63"/>
    </location>
</feature>
<keyword evidence="1" id="KW-0472">Membrane</keyword>
<evidence type="ECO:0000313" key="6">
    <source>
        <dbReference type="EMBL" id="CAB5025994.1"/>
    </source>
</evidence>
<sequence length="139" mass="14934">MLWVACGDSMRLRFSARAESGSILVEFLGSALLIIFALLGVAQMSIWVWSRGVVVNAAHEGARAAAEVDASIVAAEWTTRAVLRDGLGTKGNEFTITASRNGGVVRVEVRGESPRIIDFMPSFPIVGRSTVLDESTVWP</sequence>
<evidence type="ECO:0000313" key="5">
    <source>
        <dbReference type="EMBL" id="CAB4876332.1"/>
    </source>
</evidence>
<evidence type="ECO:0000259" key="2">
    <source>
        <dbReference type="Pfam" id="PF07811"/>
    </source>
</evidence>
<feature type="transmembrane region" description="Helical" evidence="1">
    <location>
        <begin position="20"/>
        <end position="41"/>
    </location>
</feature>
<dbReference type="EMBL" id="CAFBPF010000254">
    <property type="protein sequence ID" value="CAB5025994.1"/>
    <property type="molecule type" value="Genomic_DNA"/>
</dbReference>
<dbReference type="Pfam" id="PF07811">
    <property type="entry name" value="TadE"/>
    <property type="match status" value="1"/>
</dbReference>
<dbReference type="InterPro" id="IPR012495">
    <property type="entry name" value="TadE-like_dom"/>
</dbReference>
<dbReference type="EMBL" id="CAFAAH010000114">
    <property type="protein sequence ID" value="CAB4798005.1"/>
    <property type="molecule type" value="Genomic_DNA"/>
</dbReference>
<name>A0A6J6XPD8_9ZZZZ</name>
<evidence type="ECO:0000256" key="1">
    <source>
        <dbReference type="SAM" id="Phobius"/>
    </source>
</evidence>
<dbReference type="EMBL" id="CAEZWM010000218">
    <property type="protein sequence ID" value="CAB4669986.1"/>
    <property type="molecule type" value="Genomic_DNA"/>
</dbReference>
<gene>
    <name evidence="3" type="ORF">UFOPK2242_01403</name>
    <name evidence="4" type="ORF">UFOPK2996_00907</name>
    <name evidence="5" type="ORF">UFOPK3317_01173</name>
    <name evidence="6" type="ORF">UFOPK4071_01509</name>
</gene>
<evidence type="ECO:0000313" key="3">
    <source>
        <dbReference type="EMBL" id="CAB4669986.1"/>
    </source>
</evidence>
<protein>
    <submittedName>
        <fullName evidence="4">Unannotated protein</fullName>
    </submittedName>
</protein>
<organism evidence="4">
    <name type="scientific">freshwater metagenome</name>
    <dbReference type="NCBI Taxonomy" id="449393"/>
    <lineage>
        <taxon>unclassified sequences</taxon>
        <taxon>metagenomes</taxon>
        <taxon>ecological metagenomes</taxon>
    </lineage>
</organism>
<accession>A0A6J6XPD8</accession>
<keyword evidence="1" id="KW-0812">Transmembrane</keyword>
<dbReference type="AlphaFoldDB" id="A0A6J6XPD8"/>
<keyword evidence="1" id="KW-1133">Transmembrane helix</keyword>
<dbReference type="EMBL" id="CAFBLK010000221">
    <property type="protein sequence ID" value="CAB4876332.1"/>
    <property type="molecule type" value="Genomic_DNA"/>
</dbReference>